<comment type="caution">
    <text evidence="4">The sequence shown here is derived from an EMBL/GenBank/DDBJ whole genome shotgun (WGS) entry which is preliminary data.</text>
</comment>
<dbReference type="PANTHER" id="PTHR48080">
    <property type="entry name" value="D-GALACTONATE DEHYDRATASE-RELATED"/>
    <property type="match status" value="1"/>
</dbReference>
<dbReference type="EMBL" id="BARV01041492">
    <property type="protein sequence ID" value="GAI51246.1"/>
    <property type="molecule type" value="Genomic_DNA"/>
</dbReference>
<keyword evidence="2" id="KW-0479">Metal-binding</keyword>
<evidence type="ECO:0000256" key="2">
    <source>
        <dbReference type="ARBA" id="ARBA00022723"/>
    </source>
</evidence>
<feature type="non-terminal residue" evidence="4">
    <location>
        <position position="1"/>
    </location>
</feature>
<dbReference type="InterPro" id="IPR029017">
    <property type="entry name" value="Enolase-like_N"/>
</dbReference>
<dbReference type="Pfam" id="PF02746">
    <property type="entry name" value="MR_MLE_N"/>
    <property type="match status" value="1"/>
</dbReference>
<organism evidence="4">
    <name type="scientific">marine sediment metagenome</name>
    <dbReference type="NCBI Taxonomy" id="412755"/>
    <lineage>
        <taxon>unclassified sequences</taxon>
        <taxon>metagenomes</taxon>
        <taxon>ecological metagenomes</taxon>
    </lineage>
</organism>
<dbReference type="Gene3D" id="3.20.20.120">
    <property type="entry name" value="Enolase-like C-terminal domain"/>
    <property type="match status" value="1"/>
</dbReference>
<protein>
    <recommendedName>
        <fullName evidence="3">Mandelate racemase/muconate lactonizing enzyme N-terminal domain-containing protein</fullName>
    </recommendedName>
</protein>
<evidence type="ECO:0000313" key="4">
    <source>
        <dbReference type="EMBL" id="GAI51246.1"/>
    </source>
</evidence>
<dbReference type="SUPFAM" id="SSF54826">
    <property type="entry name" value="Enolase N-terminal domain-like"/>
    <property type="match status" value="1"/>
</dbReference>
<dbReference type="GO" id="GO:0046872">
    <property type="term" value="F:metal ion binding"/>
    <property type="evidence" value="ECO:0007669"/>
    <property type="project" value="UniProtKB-KW"/>
</dbReference>
<evidence type="ECO:0000256" key="1">
    <source>
        <dbReference type="ARBA" id="ARBA00008031"/>
    </source>
</evidence>
<name>X1Q8W7_9ZZZZ</name>
<dbReference type="InterPro" id="IPR036849">
    <property type="entry name" value="Enolase-like_C_sf"/>
</dbReference>
<evidence type="ECO:0000259" key="3">
    <source>
        <dbReference type="Pfam" id="PF02746"/>
    </source>
</evidence>
<feature type="domain" description="Mandelate racemase/muconate lactonizing enzyme N-terminal" evidence="3">
    <location>
        <begin position="10"/>
        <end position="105"/>
    </location>
</feature>
<dbReference type="InterPro" id="IPR013341">
    <property type="entry name" value="Mandelate_racemase_N_dom"/>
</dbReference>
<reference evidence="4" key="1">
    <citation type="journal article" date="2014" name="Front. Microbiol.">
        <title>High frequency of phylogenetically diverse reductive dehalogenase-homologous genes in deep subseafloor sedimentary metagenomes.</title>
        <authorList>
            <person name="Kawai M."/>
            <person name="Futagami T."/>
            <person name="Toyoda A."/>
            <person name="Takaki Y."/>
            <person name="Nishi S."/>
            <person name="Hori S."/>
            <person name="Arai W."/>
            <person name="Tsubouchi T."/>
            <person name="Morono Y."/>
            <person name="Uchiyama I."/>
            <person name="Ito T."/>
            <person name="Fujiyama A."/>
            <person name="Inagaki F."/>
            <person name="Takami H."/>
        </authorList>
    </citation>
    <scope>NUCLEOTIDE SEQUENCE</scope>
    <source>
        <strain evidence="4">Expedition CK06-06</strain>
    </source>
</reference>
<dbReference type="InterPro" id="IPR034593">
    <property type="entry name" value="DgoD-like"/>
</dbReference>
<comment type="similarity">
    <text evidence="1">Belongs to the mandelate racemase/muconate lactonizing enzyme family.</text>
</comment>
<proteinExistence type="inferred from homology"/>
<dbReference type="PANTHER" id="PTHR48080:SF3">
    <property type="entry name" value="ENOLASE SUPERFAMILY MEMBER DDB_G0284701"/>
    <property type="match status" value="1"/>
</dbReference>
<feature type="non-terminal residue" evidence="4">
    <location>
        <position position="147"/>
    </location>
</feature>
<accession>X1Q8W7</accession>
<dbReference type="Gene3D" id="3.30.390.10">
    <property type="entry name" value="Enolase-like, N-terminal domain"/>
    <property type="match status" value="1"/>
</dbReference>
<dbReference type="AlphaFoldDB" id="X1Q8W7"/>
<gene>
    <name evidence="4" type="ORF">S06H3_62785</name>
</gene>
<sequence length="147" mass="16312">AVWARGVYPIIIRINTDEGISGLGEATTITHYFGETQEGMMKLLESYEQLLVGEDPFNVASAHCQMDLVTGADAPGCHSARAAIDMALYDIIGKAKNEPVYEVLGGAYRTEFEMLTNLYEDSPEEKAKGSSGICKKWVPWFENKSWR</sequence>